<dbReference type="Proteomes" id="UP000479043">
    <property type="component" value="Unassembled WGS sequence"/>
</dbReference>
<evidence type="ECO:0008006" key="4">
    <source>
        <dbReference type="Google" id="ProtNLM"/>
    </source>
</evidence>
<evidence type="ECO:0000256" key="1">
    <source>
        <dbReference type="SAM" id="SignalP"/>
    </source>
</evidence>
<evidence type="ECO:0000313" key="3">
    <source>
        <dbReference type="Proteomes" id="UP000479043"/>
    </source>
</evidence>
<keyword evidence="3" id="KW-1185">Reference proteome</keyword>
<gene>
    <name evidence="2" type="ORF">GR167_17200</name>
</gene>
<name>A0A6L8LLZ6_9RHOB</name>
<reference evidence="2 3" key="1">
    <citation type="submission" date="2020-01" db="EMBL/GenBank/DDBJ databases">
        <authorList>
            <person name="Chen S."/>
        </authorList>
    </citation>
    <scope>NUCLEOTIDE SEQUENCE [LARGE SCALE GENOMIC DNA]</scope>
    <source>
        <strain evidence="2 3">GS-10</strain>
    </source>
</reference>
<keyword evidence="1" id="KW-0732">Signal</keyword>
<proteinExistence type="predicted"/>
<sequence length="103" mass="11599">MKRILWAACLAAMFAPLGVETAQAGPIDRACMASQRPQKSWALCRCIQQVANQTLSRADQRRAAKFFEDPHKAQEIRQSDSLSHERFWLRYKEFGATAAAACN</sequence>
<organism evidence="2 3">
    <name type="scientific">Thalassovita mangrovi</name>
    <dbReference type="NCBI Taxonomy" id="2692236"/>
    <lineage>
        <taxon>Bacteria</taxon>
        <taxon>Pseudomonadati</taxon>
        <taxon>Pseudomonadota</taxon>
        <taxon>Alphaproteobacteria</taxon>
        <taxon>Rhodobacterales</taxon>
        <taxon>Roseobacteraceae</taxon>
        <taxon>Thalassovita</taxon>
    </lineage>
</organism>
<feature type="signal peptide" evidence="1">
    <location>
        <begin position="1"/>
        <end position="24"/>
    </location>
</feature>
<evidence type="ECO:0000313" key="2">
    <source>
        <dbReference type="EMBL" id="MYM57057.1"/>
    </source>
</evidence>
<comment type="caution">
    <text evidence="2">The sequence shown here is derived from an EMBL/GenBank/DDBJ whole genome shotgun (WGS) entry which is preliminary data.</text>
</comment>
<feature type="chain" id="PRO_5026802488" description="Arginine transporter" evidence="1">
    <location>
        <begin position="25"/>
        <end position="103"/>
    </location>
</feature>
<accession>A0A6L8LLZ6</accession>
<protein>
    <recommendedName>
        <fullName evidence="4">Arginine transporter</fullName>
    </recommendedName>
</protein>
<dbReference type="EMBL" id="WWEN01000009">
    <property type="protein sequence ID" value="MYM57057.1"/>
    <property type="molecule type" value="Genomic_DNA"/>
</dbReference>
<dbReference type="RefSeq" id="WP_160974968.1">
    <property type="nucleotide sequence ID" value="NZ_WWEN01000009.1"/>
</dbReference>
<dbReference type="AlphaFoldDB" id="A0A6L8LLZ6"/>